<dbReference type="InterPro" id="IPR038725">
    <property type="entry name" value="YdaG_split_barrel_FMN-bd"/>
</dbReference>
<gene>
    <name evidence="2" type="ORF">SAMN05216199_2945</name>
</gene>
<feature type="domain" description="General stress protein FMN-binding split barrel" evidence="1">
    <location>
        <begin position="10"/>
        <end position="155"/>
    </location>
</feature>
<dbReference type="AlphaFoldDB" id="A0A1H9WIT0"/>
<dbReference type="PANTHER" id="PTHR34818">
    <property type="entry name" value="PROTEIN BLI-3"/>
    <property type="match status" value="1"/>
</dbReference>
<dbReference type="SUPFAM" id="SSF50475">
    <property type="entry name" value="FMN-binding split barrel"/>
    <property type="match status" value="1"/>
</dbReference>
<dbReference type="EMBL" id="FOHB01000005">
    <property type="protein sequence ID" value="SES33790.1"/>
    <property type="molecule type" value="Genomic_DNA"/>
</dbReference>
<dbReference type="OrthoDB" id="1432662at2"/>
<accession>A0A1H9WIT0</accession>
<reference evidence="3" key="1">
    <citation type="submission" date="2016-10" db="EMBL/GenBank/DDBJ databases">
        <authorList>
            <person name="Varghese N."/>
            <person name="Submissions S."/>
        </authorList>
    </citation>
    <scope>NUCLEOTIDE SEQUENCE [LARGE SCALE GENOMIC DNA]</scope>
    <source>
        <strain evidence="3">CGMCC 1.6963</strain>
    </source>
</reference>
<evidence type="ECO:0000259" key="1">
    <source>
        <dbReference type="Pfam" id="PF16242"/>
    </source>
</evidence>
<evidence type="ECO:0000313" key="2">
    <source>
        <dbReference type="EMBL" id="SES33790.1"/>
    </source>
</evidence>
<protein>
    <submittedName>
        <fullName evidence="2">General stress protein 26</fullName>
    </submittedName>
</protein>
<dbReference type="RefSeq" id="WP_091759538.1">
    <property type="nucleotide sequence ID" value="NZ_FOHB01000005.1"/>
</dbReference>
<organism evidence="2 3">
    <name type="scientific">Pedococcus cremeus</name>
    <dbReference type="NCBI Taxonomy" id="587636"/>
    <lineage>
        <taxon>Bacteria</taxon>
        <taxon>Bacillati</taxon>
        <taxon>Actinomycetota</taxon>
        <taxon>Actinomycetes</taxon>
        <taxon>Micrococcales</taxon>
        <taxon>Intrasporangiaceae</taxon>
        <taxon>Pedococcus</taxon>
    </lineage>
</organism>
<sequence>MSEQTSSRDEAAAKVADLVKDIRVAMLTSTDAQGRLVSRPMATQDVDWDGDIWFITERSAEHTRNLQHDPRVNVGYSSSSSWVSVAGTAEVVDDADRLREYWNTFTDAWLEGGPENPDNVLVHVSADTAEYWDSPGSKVTQVVNLVKAKVTGERFEGDNRVVDL</sequence>
<keyword evidence="3" id="KW-1185">Reference proteome</keyword>
<dbReference type="InterPro" id="IPR052917">
    <property type="entry name" value="Stress-Dev_Protein"/>
</dbReference>
<dbReference type="Gene3D" id="2.30.110.10">
    <property type="entry name" value="Electron Transport, Fmn-binding Protein, Chain A"/>
    <property type="match status" value="1"/>
</dbReference>
<proteinExistence type="predicted"/>
<dbReference type="InterPro" id="IPR012349">
    <property type="entry name" value="Split_barrel_FMN-bd"/>
</dbReference>
<dbReference type="STRING" id="587636.SAMN05216199_2945"/>
<dbReference type="Proteomes" id="UP000199019">
    <property type="component" value="Unassembled WGS sequence"/>
</dbReference>
<dbReference type="Pfam" id="PF16242">
    <property type="entry name" value="Pyrid_ox_like"/>
    <property type="match status" value="1"/>
</dbReference>
<name>A0A1H9WIT0_9MICO</name>
<evidence type="ECO:0000313" key="3">
    <source>
        <dbReference type="Proteomes" id="UP000199019"/>
    </source>
</evidence>
<dbReference type="PANTHER" id="PTHR34818:SF1">
    <property type="entry name" value="PROTEIN BLI-3"/>
    <property type="match status" value="1"/>
</dbReference>